<dbReference type="InterPro" id="IPR051164">
    <property type="entry name" value="NmrA-like_oxidored"/>
</dbReference>
<dbReference type="InterPro" id="IPR008030">
    <property type="entry name" value="NmrA-like"/>
</dbReference>
<comment type="similarity">
    <text evidence="1">Belongs to the NmrA-type oxidoreductase family.</text>
</comment>
<evidence type="ECO:0000256" key="2">
    <source>
        <dbReference type="ARBA" id="ARBA00022857"/>
    </source>
</evidence>
<proteinExistence type="inferred from homology"/>
<dbReference type="AlphaFoldDB" id="A0A7Y6I6M9"/>
<comment type="caution">
    <text evidence="4">The sequence shown here is derived from an EMBL/GenBank/DDBJ whole genome shotgun (WGS) entry which is preliminary data.</text>
</comment>
<dbReference type="Gene3D" id="3.40.50.720">
    <property type="entry name" value="NAD(P)-binding Rossmann-like Domain"/>
    <property type="match status" value="1"/>
</dbReference>
<dbReference type="SUPFAM" id="SSF51735">
    <property type="entry name" value="NAD(P)-binding Rossmann-fold domains"/>
    <property type="match status" value="1"/>
</dbReference>
<organism evidence="4 5">
    <name type="scientific">Nonomuraea montanisoli</name>
    <dbReference type="NCBI Taxonomy" id="2741721"/>
    <lineage>
        <taxon>Bacteria</taxon>
        <taxon>Bacillati</taxon>
        <taxon>Actinomycetota</taxon>
        <taxon>Actinomycetes</taxon>
        <taxon>Streptosporangiales</taxon>
        <taxon>Streptosporangiaceae</taxon>
        <taxon>Nonomuraea</taxon>
    </lineage>
</organism>
<evidence type="ECO:0000313" key="5">
    <source>
        <dbReference type="Proteomes" id="UP000586042"/>
    </source>
</evidence>
<evidence type="ECO:0000259" key="3">
    <source>
        <dbReference type="Pfam" id="PF05368"/>
    </source>
</evidence>
<accession>A0A7Y6I6M9</accession>
<dbReference type="EMBL" id="JABWGN010000003">
    <property type="protein sequence ID" value="NUW31449.1"/>
    <property type="molecule type" value="Genomic_DNA"/>
</dbReference>
<keyword evidence="2" id="KW-0521">NADP</keyword>
<feature type="domain" description="NmrA-like" evidence="3">
    <location>
        <begin position="3"/>
        <end position="261"/>
    </location>
</feature>
<protein>
    <submittedName>
        <fullName evidence="4">NmrA family NAD(P)-binding protein</fullName>
    </submittedName>
</protein>
<dbReference type="RefSeq" id="WP_175588904.1">
    <property type="nucleotide sequence ID" value="NZ_JABWGN010000003.1"/>
</dbReference>
<dbReference type="InterPro" id="IPR036291">
    <property type="entry name" value="NAD(P)-bd_dom_sf"/>
</dbReference>
<gene>
    <name evidence="4" type="ORF">HTZ77_08430</name>
</gene>
<dbReference type="Proteomes" id="UP000586042">
    <property type="component" value="Unassembled WGS sequence"/>
</dbReference>
<name>A0A7Y6I6M9_9ACTN</name>
<evidence type="ECO:0000256" key="1">
    <source>
        <dbReference type="ARBA" id="ARBA00006328"/>
    </source>
</evidence>
<keyword evidence="5" id="KW-1185">Reference proteome</keyword>
<reference evidence="4 5" key="1">
    <citation type="submission" date="2020-06" db="EMBL/GenBank/DDBJ databases">
        <title>Nonomuraea sp. SMC257, a novel actinomycete isolated from soil.</title>
        <authorList>
            <person name="Chanama M."/>
        </authorList>
    </citation>
    <scope>NUCLEOTIDE SEQUENCE [LARGE SCALE GENOMIC DNA]</scope>
    <source>
        <strain evidence="4 5">SMC257</strain>
    </source>
</reference>
<evidence type="ECO:0000313" key="4">
    <source>
        <dbReference type="EMBL" id="NUW31449.1"/>
    </source>
</evidence>
<dbReference type="Pfam" id="PF05368">
    <property type="entry name" value="NmrA"/>
    <property type="match status" value="1"/>
</dbReference>
<dbReference type="PANTHER" id="PTHR42748:SF7">
    <property type="entry name" value="NMRA LIKE REDOX SENSOR 1-RELATED"/>
    <property type="match status" value="1"/>
</dbReference>
<dbReference type="PANTHER" id="PTHR42748">
    <property type="entry name" value="NITROGEN METABOLITE REPRESSION PROTEIN NMRA FAMILY MEMBER"/>
    <property type="match status" value="1"/>
</dbReference>
<sequence length="290" mass="31057">MTTVLVIGATGKQGGAVARLLLDRGHEVVAYVRSQESPAARALSAAGARLAPGDLGDAEALDRAATGVDAVFGLSVPFGEGGKDEEVAQGRRIVDAAERAGAHLVHSSVRGGDRLEATNVDHADSKQLVEAYLRERQVPATVLGPVYFMENVLDLGFSGLADGALASPLSPGKHLDQVTVLDIAALAVHAVENPAEMIGRRVDLASDRVTGEEAARILGEVIGREIPYRRLPLDMVRQWAGEEVADMFDAFERNTDFVDTAALRAAYPSVRWHTYADWARTVDWERVLKG</sequence>